<dbReference type="GO" id="GO:0035091">
    <property type="term" value="F:phosphatidylinositol binding"/>
    <property type="evidence" value="ECO:0007669"/>
    <property type="project" value="TreeGrafter"/>
</dbReference>
<dbReference type="STRING" id="29172.A0A0D8XLB9"/>
<accession>A0A0D8XLB9</accession>
<dbReference type="GO" id="GO:0008526">
    <property type="term" value="F:phosphatidylinositol transfer activity"/>
    <property type="evidence" value="ECO:0007669"/>
    <property type="project" value="TreeGrafter"/>
</dbReference>
<dbReference type="Proteomes" id="UP000053766">
    <property type="component" value="Unassembled WGS sequence"/>
</dbReference>
<organism evidence="2 3">
    <name type="scientific">Dictyocaulus viviparus</name>
    <name type="common">Bovine lungworm</name>
    <dbReference type="NCBI Taxonomy" id="29172"/>
    <lineage>
        <taxon>Eukaryota</taxon>
        <taxon>Metazoa</taxon>
        <taxon>Ecdysozoa</taxon>
        <taxon>Nematoda</taxon>
        <taxon>Chromadorea</taxon>
        <taxon>Rhabditida</taxon>
        <taxon>Rhabditina</taxon>
        <taxon>Rhabditomorpha</taxon>
        <taxon>Strongyloidea</taxon>
        <taxon>Metastrongylidae</taxon>
        <taxon>Dictyocaulus</taxon>
    </lineage>
</organism>
<dbReference type="Gene3D" id="3.30.530.20">
    <property type="match status" value="1"/>
</dbReference>
<reference evidence="2 3" key="1">
    <citation type="submission" date="2013-11" db="EMBL/GenBank/DDBJ databases">
        <title>Draft genome of the bovine lungworm Dictyocaulus viviparus.</title>
        <authorList>
            <person name="Mitreva M."/>
        </authorList>
    </citation>
    <scope>NUCLEOTIDE SEQUENCE [LARGE SCALE GENOMIC DNA]</scope>
    <source>
        <strain evidence="2 3">HannoverDv2000</strain>
    </source>
</reference>
<dbReference type="PANTHER" id="PTHR10658:SF81">
    <property type="entry name" value="PROTEIN RETINAL DEGENERATION B"/>
    <property type="match status" value="1"/>
</dbReference>
<evidence type="ECO:0000313" key="2">
    <source>
        <dbReference type="EMBL" id="KJH44552.1"/>
    </source>
</evidence>
<dbReference type="InterPro" id="IPR055261">
    <property type="entry name" value="PI_transfer_N"/>
</dbReference>
<protein>
    <submittedName>
        <fullName evidence="2">Phosphatidylinositol transfer protein</fullName>
    </submittedName>
</protein>
<dbReference type="SUPFAM" id="SSF55961">
    <property type="entry name" value="Bet v1-like"/>
    <property type="match status" value="1"/>
</dbReference>
<dbReference type="GO" id="GO:0005737">
    <property type="term" value="C:cytoplasm"/>
    <property type="evidence" value="ECO:0007669"/>
    <property type="project" value="TreeGrafter"/>
</dbReference>
<dbReference type="InterPro" id="IPR023393">
    <property type="entry name" value="START-like_dom_sf"/>
</dbReference>
<dbReference type="InterPro" id="IPR001666">
    <property type="entry name" value="PI_transfer"/>
</dbReference>
<feature type="domain" description="Phosphatidylinositol transfer protein N-terminal" evidence="1">
    <location>
        <begin position="36"/>
        <end position="109"/>
    </location>
</feature>
<keyword evidence="3" id="KW-1185">Reference proteome</keyword>
<sequence length="124" mass="14084">MEMIWIALIAVKIGDAFDFLMISFRLNTSILYTDLIHKKSRLDSHGRDSGVVILTNKPYKDGPGGAGQYTFKIYHIGSKIPMWIRSVLPSSALEVHEEAWNAYPYTKTRHVGRDKPHLINAIDN</sequence>
<dbReference type="OrthoDB" id="10053061at2759"/>
<proteinExistence type="predicted"/>
<name>A0A0D8XLB9_DICVI</name>
<dbReference type="Pfam" id="PF02121">
    <property type="entry name" value="IP_trans"/>
    <property type="match status" value="1"/>
</dbReference>
<dbReference type="AlphaFoldDB" id="A0A0D8XLB9"/>
<reference evidence="3" key="2">
    <citation type="journal article" date="2016" name="Sci. Rep.">
        <title>Dictyocaulus viviparus genome, variome and transcriptome elucidate lungworm biology and support future intervention.</title>
        <authorList>
            <person name="McNulty S.N."/>
            <person name="Strube C."/>
            <person name="Rosa B.A."/>
            <person name="Martin J.C."/>
            <person name="Tyagi R."/>
            <person name="Choi Y.J."/>
            <person name="Wang Q."/>
            <person name="Hallsworth Pepin K."/>
            <person name="Zhang X."/>
            <person name="Ozersky P."/>
            <person name="Wilson R.K."/>
            <person name="Sternberg P.W."/>
            <person name="Gasser R.B."/>
            <person name="Mitreva M."/>
        </authorList>
    </citation>
    <scope>NUCLEOTIDE SEQUENCE [LARGE SCALE GENOMIC DNA]</scope>
    <source>
        <strain evidence="3">HannoverDv2000</strain>
    </source>
</reference>
<gene>
    <name evidence="2" type="ORF">DICVIV_09417</name>
</gene>
<dbReference type="GO" id="GO:0008525">
    <property type="term" value="F:phosphatidylcholine transporter activity"/>
    <property type="evidence" value="ECO:0007669"/>
    <property type="project" value="TreeGrafter"/>
</dbReference>
<dbReference type="PANTHER" id="PTHR10658">
    <property type="entry name" value="PHOSPHATIDYLINOSITOL TRANSFER PROTEIN"/>
    <property type="match status" value="1"/>
</dbReference>
<dbReference type="GO" id="GO:0031210">
    <property type="term" value="F:phosphatidylcholine binding"/>
    <property type="evidence" value="ECO:0007669"/>
    <property type="project" value="TreeGrafter"/>
</dbReference>
<evidence type="ECO:0000259" key="1">
    <source>
        <dbReference type="Pfam" id="PF02121"/>
    </source>
</evidence>
<evidence type="ECO:0000313" key="3">
    <source>
        <dbReference type="Proteomes" id="UP000053766"/>
    </source>
</evidence>
<dbReference type="EMBL" id="KN716464">
    <property type="protein sequence ID" value="KJH44552.1"/>
    <property type="molecule type" value="Genomic_DNA"/>
</dbReference>